<dbReference type="CDD" id="cd05121">
    <property type="entry name" value="ABC1_ADCK3-like"/>
    <property type="match status" value="1"/>
</dbReference>
<dbReference type="SMART" id="SM00220">
    <property type="entry name" value="S_TKc"/>
    <property type="match status" value="1"/>
</dbReference>
<evidence type="ECO:0000256" key="2">
    <source>
        <dbReference type="SAM" id="Phobius"/>
    </source>
</evidence>
<dbReference type="PANTHER" id="PTHR10566">
    <property type="entry name" value="CHAPERONE-ACTIVITY OF BC1 COMPLEX CABC1 -RELATED"/>
    <property type="match status" value="1"/>
</dbReference>
<comment type="similarity">
    <text evidence="1">Belongs to the protein kinase superfamily. ADCK protein kinase family.</text>
</comment>
<proteinExistence type="inferred from homology"/>
<organism evidence="4 5">
    <name type="scientific">Paenibacillus silagei</name>
    <dbReference type="NCBI Taxonomy" id="1670801"/>
    <lineage>
        <taxon>Bacteria</taxon>
        <taxon>Bacillati</taxon>
        <taxon>Bacillota</taxon>
        <taxon>Bacilli</taxon>
        <taxon>Bacillales</taxon>
        <taxon>Paenibacillaceae</taxon>
        <taxon>Paenibacillus</taxon>
    </lineage>
</organism>
<evidence type="ECO:0000313" key="5">
    <source>
        <dbReference type="Proteomes" id="UP000773462"/>
    </source>
</evidence>
<feature type="transmembrane region" description="Helical" evidence="2">
    <location>
        <begin position="47"/>
        <end position="64"/>
    </location>
</feature>
<comment type="caution">
    <text evidence="4">The sequence shown here is derived from an EMBL/GenBank/DDBJ whole genome shotgun (WGS) entry which is preliminary data.</text>
</comment>
<dbReference type="InterPro" id="IPR011009">
    <property type="entry name" value="Kinase-like_dom_sf"/>
</dbReference>
<evidence type="ECO:0000256" key="1">
    <source>
        <dbReference type="ARBA" id="ARBA00009670"/>
    </source>
</evidence>
<protein>
    <submittedName>
        <fullName evidence="4">Ubiquinone biosynthesis protein</fullName>
    </submittedName>
</protein>
<dbReference type="EMBL" id="JAGGLV010000011">
    <property type="protein sequence ID" value="MBP2113415.1"/>
    <property type="molecule type" value="Genomic_DNA"/>
</dbReference>
<keyword evidence="2" id="KW-0472">Membrane</keyword>
<dbReference type="SUPFAM" id="SSF56112">
    <property type="entry name" value="Protein kinase-like (PK-like)"/>
    <property type="match status" value="1"/>
</dbReference>
<dbReference type="PANTHER" id="PTHR10566:SF113">
    <property type="entry name" value="PROTEIN ACTIVITY OF BC1 COMPLEX KINASE 7, CHLOROPLASTIC"/>
    <property type="match status" value="1"/>
</dbReference>
<dbReference type="InterPro" id="IPR050154">
    <property type="entry name" value="UbiB_kinase"/>
</dbReference>
<dbReference type="InterPro" id="IPR000719">
    <property type="entry name" value="Prot_kinase_dom"/>
</dbReference>
<gene>
    <name evidence="4" type="ORF">J2Z70_003575</name>
</gene>
<dbReference type="Gene3D" id="1.10.510.10">
    <property type="entry name" value="Transferase(Phosphotransferase) domain 1"/>
    <property type="match status" value="1"/>
</dbReference>
<keyword evidence="5" id="KW-1185">Reference proteome</keyword>
<accession>A0ABS4NTP2</accession>
<dbReference type="Pfam" id="PF03109">
    <property type="entry name" value="ABC1"/>
    <property type="match status" value="1"/>
</dbReference>
<reference evidence="4 5" key="1">
    <citation type="submission" date="2021-03" db="EMBL/GenBank/DDBJ databases">
        <title>Genomic Encyclopedia of Type Strains, Phase IV (KMG-IV): sequencing the most valuable type-strain genomes for metagenomic binning, comparative biology and taxonomic classification.</title>
        <authorList>
            <person name="Goeker M."/>
        </authorList>
    </citation>
    <scope>NUCLEOTIDE SEQUENCE [LARGE SCALE GENOMIC DNA]</scope>
    <source>
        <strain evidence="4 5">DSM 101953</strain>
    </source>
</reference>
<feature type="transmembrane region" description="Helical" evidence="2">
    <location>
        <begin position="108"/>
        <end position="130"/>
    </location>
</feature>
<name>A0ABS4NTP2_9BACL</name>
<feature type="transmembrane region" description="Helical" evidence="2">
    <location>
        <begin position="595"/>
        <end position="619"/>
    </location>
</feature>
<dbReference type="PROSITE" id="PS50011">
    <property type="entry name" value="PROTEIN_KINASE_DOM"/>
    <property type="match status" value="1"/>
</dbReference>
<feature type="transmembrane region" description="Helical" evidence="2">
    <location>
        <begin position="76"/>
        <end position="96"/>
    </location>
</feature>
<keyword evidence="2" id="KW-0812">Transmembrane</keyword>
<keyword evidence="4" id="KW-0830">Ubiquinone</keyword>
<feature type="domain" description="Protein kinase" evidence="3">
    <location>
        <begin position="249"/>
        <end position="593"/>
    </location>
</feature>
<dbReference type="InterPro" id="IPR004147">
    <property type="entry name" value="ABC1_dom"/>
</dbReference>
<feature type="transmembrane region" description="Helical" evidence="2">
    <location>
        <begin position="625"/>
        <end position="647"/>
    </location>
</feature>
<evidence type="ECO:0000313" key="4">
    <source>
        <dbReference type="EMBL" id="MBP2113415.1"/>
    </source>
</evidence>
<dbReference type="Proteomes" id="UP000773462">
    <property type="component" value="Unassembled WGS sequence"/>
</dbReference>
<sequence length="654" mass="73944">MFFFIVMLLCFGVFVALAYIFNAKHKIVMPLISAVAVSMLVQVLEQFYMSSIIVVAFILYFIISSIRTFKHEQFQLMVAILFSTSVVTLIITSTYFKQPVVPSESEMVRVMFIYYPLLILFISCYTYMLLSVFNFKLLQSGNPLGYVMGKVRGFRRMIRLLWIASRKGLNHLLQQDHAKLPQVIAAILDNMGGVFVKFGQVLSTKKDLLPAQYIEAFSSLHDQVKPLSRKELKEIIDSRIGDLEETYEDFGMEPIAAASIGQVHLARLKSTGEKVVVKILRPDVKQKMSVDLDLLIQFVTRLSERSSKIQRLGLIQLAQGFKTNLIEETDFDIEALNTNLLRQAFQEHDIPIQVPRIYAEYSTKQILTMEYIEGHRFTRKVTSDVSEMIMHAFLQQILMIGIFHADPHPGNLMLTQDGKVALIDFGSVGYLTEEERAGMLNFLMGYSRKDTKQMAQGLAGVCEEGELLDVRMIERRLGRLLSEASFSPDPTSVMMRRLMSMITELGMSLKPTVAGAFRAIITLDGTLSSVDESYSLSAVSQSFADQMDQGQIVKEQLNKVKGRLEDYIPKLLELPLLKENRITLAREDNHSLTDFVGTLTVGMFTVICMVIMLASFWVQGEIMRFVLAPLSMSGFGTGMIILMMSVIKQLKPKS</sequence>
<evidence type="ECO:0000259" key="3">
    <source>
        <dbReference type="PROSITE" id="PS50011"/>
    </source>
</evidence>
<keyword evidence="2" id="KW-1133">Transmembrane helix</keyword>